<dbReference type="GO" id="GO:0005737">
    <property type="term" value="C:cytoplasm"/>
    <property type="evidence" value="ECO:0007669"/>
    <property type="project" value="TreeGrafter"/>
</dbReference>
<sequence length="1842" mass="211501">MMTGLTSQDHRELLKKYLVHLPHQFHYDFSDAARIDLRRALYYAAADGGRYIRAFFPDVDEDQLPTYAQVLMPDKCHKKCSQEFYLKRGENVDPRHPNRSCGRKFKKGEPVYRCVTCGHDESSGLCLNCYNEKFHKGHDVIMSICQREFGGVCDCGDPEAWKSKVHCDHFDVEETSDSDFPIDFKNSLYDTIEIVLDYIVDVMAGSSSSILKGIRDSPAKIIEESQRSTLLYEKYKGQDWNSEKFYLLLYNDQNKQYRDAIQRVALTTEKVLDFATMVADEVHQHGRAKVIGSSDIETLLNAQKTLEATGLSSCIRSARDIFREEMCADMVQWLTDIANGSISGNYNVSRDLLLRAVCSPWNTGVSCYPIPEGHPIGFLDLDMIPNVAISSRDSSNPKSENWKFTPTSWNVDGELANECGYDVNFSFNHQDKKSFHGSKFQYLLFFDIRYWKSFRVDLHNLFSSVLTANLTYRPLLCCQYLDIYPTMLELFFLHDREPESSCMTSMNQILTPFGTATMIADHGDLTRLLAAAYSFLTSLSVRRPCDVDTSMNLAPTAFKNRKVGQVFFDICCILLKSDSVENILTSQFINQVCDILELFQGRPTLEREAVEHVEYESTDYGLYFNIYSVISSLSEMVAKTFLKPNNKSTPELITVAFSRLLILLHSNQGSNGSSDITDLIYKNIDTLEGKLNVTDFKVHSSKVSFLHPMHAFLTWIVQYSGITDLAQLDDNFRSNSVDEMARVLVEHPLRVIVMLSQIKIGFWVRNGFSIRTQLHIYKGSGIRESGYRRDLFMIQFLASIANSEMILMSMFSRWSLLPWLKEDFGNHDDYDAAELPLMVEECLLFFIHLLSQTSYYFDPTEVIDQRLSTEIIHALCFQPLTYSKLCSEVPDFLVHEKRFDLVLKKVANYEPPLSSNQSGIYKLKEELFSQVDPYYIHYNSNKREEAEKAMKERISKKKKVPSTETFITPSLKSLENTVFKDLFRFTSSKNFVQFLKSTLKYVNNEGIAKTDTMLNFALHLIHIAIEGRELKYSREFSENIWSELTADHNEPFYYESVGSLLYKFLKDDDYGLHHSKIREIFRTLKDKDRTVDSYLKEQVQSFDASILGSDFLSPPPTASSEFERKKILARERRAKIMAKFKQQQCQFVEKNKLDGDGNDTDTDADMVDNDEEVKGWLYPEEHCILCQMPKGPDEFFGVVFNASASSSARTVPFEDKYWTLKAFDESNHDNPKLSRYYDDVRSKHVIGPAFPMNEHDCTLSSVVASSCGHGMHYSCYQNYLVSTRSRQTQITRTVPEDFENLEFICPLCKSLGNLFVPILWTHNNRSLKEFLKPQENWHAGFDSLRYSSFSDSESELTHILADDALSSLKSQYKSLILQNTIPKALRDITSRISKRIGELSQPHFREYLTKLISNTISSTEIALRRTDSEINVASKLSNQTLTTLRILVEFKKTWFAILSHYQHHKLPEENVQVKVADECLGKLAYLSSDKVFEVFDDLDFFEMLVSCVPSNNISDNSIQRLCYTGLLIQIIATLLSQLKGSMFDEKVGLFDLSLLEVSENTSSNILGLARQIRDNHPVFDNLPDEVFEDVRFPNLLYTLLVHSITPFLRKVSIWCLASCANLDSVDLDQYYEDDSEAIRLAKFLNLPTVEEQLELFNQPETVENSKFSGFVQYIQTTDNDLRFSKLEYPGLVKLIDIPKRLDDIFTKIIYVKPEFKSIIGFDPAVCLFCGKIVNLQKSAYEGNKGECNNHYENECLNDFGMFLLPKHSSILLLHKGNGSFHPAPYIDSHGEYDSDARQGQILTLSEDKYDNFIKQMWLQHDTQNYVTRKLEGTLDIGGWETL</sequence>
<keyword evidence="5 10" id="KW-0863">Zinc-finger</keyword>
<evidence type="ECO:0000259" key="11">
    <source>
        <dbReference type="PROSITE" id="PS51157"/>
    </source>
</evidence>
<evidence type="ECO:0000256" key="5">
    <source>
        <dbReference type="ARBA" id="ARBA00022771"/>
    </source>
</evidence>
<dbReference type="Gene3D" id="1.10.10.2670">
    <property type="entry name" value="E3 ubiquitin-protein ligase"/>
    <property type="match status" value="1"/>
</dbReference>
<dbReference type="InterPro" id="IPR044046">
    <property type="entry name" value="E3_ligase_UBR-like_C"/>
</dbReference>
<dbReference type="Gene3D" id="2.10.110.30">
    <property type="match status" value="1"/>
</dbReference>
<dbReference type="Proteomes" id="UP000094112">
    <property type="component" value="Unassembled WGS sequence"/>
</dbReference>
<dbReference type="GO" id="GO:0061630">
    <property type="term" value="F:ubiquitin protein ligase activity"/>
    <property type="evidence" value="ECO:0007669"/>
    <property type="project" value="UniProtKB-UniRule"/>
</dbReference>
<dbReference type="CDD" id="cd16482">
    <property type="entry name" value="RING-H2_UBR1-like"/>
    <property type="match status" value="1"/>
</dbReference>
<dbReference type="FunFam" id="2.10.110.30:FF:000002">
    <property type="entry name" value="Putative e3 ubiquitin-protein ligase ubr3"/>
    <property type="match status" value="1"/>
</dbReference>
<dbReference type="EC" id="2.3.2.27" evidence="10"/>
<evidence type="ECO:0000256" key="6">
    <source>
        <dbReference type="ARBA" id="ARBA00022786"/>
    </source>
</evidence>
<dbReference type="PROSITE" id="PS51157">
    <property type="entry name" value="ZF_UBR"/>
    <property type="match status" value="1"/>
</dbReference>
<reference evidence="12 13" key="1">
    <citation type="journal article" date="2016" name="Proc. Natl. Acad. Sci. U.S.A.">
        <title>Comparative genomics of biotechnologically important yeasts.</title>
        <authorList>
            <person name="Riley R."/>
            <person name="Haridas S."/>
            <person name="Wolfe K.H."/>
            <person name="Lopes M.R."/>
            <person name="Hittinger C.T."/>
            <person name="Goeker M."/>
            <person name="Salamov A.A."/>
            <person name="Wisecaver J.H."/>
            <person name="Long T.M."/>
            <person name="Calvey C.H."/>
            <person name="Aerts A.L."/>
            <person name="Barry K.W."/>
            <person name="Choi C."/>
            <person name="Clum A."/>
            <person name="Coughlan A.Y."/>
            <person name="Deshpande S."/>
            <person name="Douglass A.P."/>
            <person name="Hanson S.J."/>
            <person name="Klenk H.-P."/>
            <person name="LaButti K.M."/>
            <person name="Lapidus A."/>
            <person name="Lindquist E.A."/>
            <person name="Lipzen A.M."/>
            <person name="Meier-Kolthoff J.P."/>
            <person name="Ohm R.A."/>
            <person name="Otillar R.P."/>
            <person name="Pangilinan J.L."/>
            <person name="Peng Y."/>
            <person name="Rokas A."/>
            <person name="Rosa C.A."/>
            <person name="Scheuner C."/>
            <person name="Sibirny A.A."/>
            <person name="Slot J.C."/>
            <person name="Stielow J.B."/>
            <person name="Sun H."/>
            <person name="Kurtzman C.P."/>
            <person name="Blackwell M."/>
            <person name="Grigoriev I.V."/>
            <person name="Jeffries T.W."/>
        </authorList>
    </citation>
    <scope>NUCLEOTIDE SEQUENCE [LARGE SCALE GENOMIC DNA]</scope>
    <source>
        <strain evidence="13">ATCC 58044 / CBS 1984 / NCYC 433 / NRRL Y-366-8</strain>
    </source>
</reference>
<dbReference type="SUPFAM" id="SSF46785">
    <property type="entry name" value="Winged helix' DNA-binding domain"/>
    <property type="match status" value="1"/>
</dbReference>
<feature type="domain" description="UBR-type" evidence="11">
    <location>
        <begin position="99"/>
        <end position="172"/>
    </location>
</feature>
<evidence type="ECO:0000256" key="8">
    <source>
        <dbReference type="ARBA" id="ARBA00046341"/>
    </source>
</evidence>
<comment type="pathway">
    <text evidence="2 10">Protein modification; protein ubiquitination.</text>
</comment>
<accession>A0A1E3NVX9</accession>
<comment type="similarity">
    <text evidence="8 10">Belongs to the E3 ubiquitin-protein ligase UBR1-like family.</text>
</comment>
<dbReference type="Pfam" id="PF18995">
    <property type="entry name" value="PRT6_C"/>
    <property type="match status" value="1"/>
</dbReference>
<dbReference type="EMBL" id="KV454214">
    <property type="protein sequence ID" value="ODQ57274.1"/>
    <property type="molecule type" value="Genomic_DNA"/>
</dbReference>
<protein>
    <recommendedName>
        <fullName evidence="10">E3 ubiquitin-protein ligase</fullName>
        <ecNumber evidence="10">2.3.2.27</ecNumber>
    </recommendedName>
</protein>
<feature type="zinc finger region" description="UBR-type" evidence="9">
    <location>
        <begin position="99"/>
        <end position="172"/>
    </location>
</feature>
<evidence type="ECO:0000256" key="2">
    <source>
        <dbReference type="ARBA" id="ARBA00004906"/>
    </source>
</evidence>
<keyword evidence="13" id="KW-1185">Reference proteome</keyword>
<dbReference type="OrthoDB" id="26387at2759"/>
<comment type="function">
    <text evidence="10">Ubiquitin ligase protein which is a component of the N-end rule pathway. Recognizes and binds to proteins bearing specific N-terminal residues that are destabilizing according to the N-end rule, leading to their ubiquitination and subsequent degradation.</text>
</comment>
<evidence type="ECO:0000313" key="12">
    <source>
        <dbReference type="EMBL" id="ODQ57274.1"/>
    </source>
</evidence>
<evidence type="ECO:0000256" key="1">
    <source>
        <dbReference type="ARBA" id="ARBA00000900"/>
    </source>
</evidence>
<evidence type="ECO:0000256" key="4">
    <source>
        <dbReference type="ARBA" id="ARBA00022723"/>
    </source>
</evidence>
<dbReference type="GeneID" id="30202488"/>
<name>A0A1E3NVX9_WICAA</name>
<dbReference type="UniPathway" id="UPA00143"/>
<organism evidence="12 13">
    <name type="scientific">Wickerhamomyces anomalus (strain ATCC 58044 / CBS 1984 / NCYC 433 / NRRL Y-366-8)</name>
    <name type="common">Yeast</name>
    <name type="synonym">Hansenula anomala</name>
    <dbReference type="NCBI Taxonomy" id="683960"/>
    <lineage>
        <taxon>Eukaryota</taxon>
        <taxon>Fungi</taxon>
        <taxon>Dikarya</taxon>
        <taxon>Ascomycota</taxon>
        <taxon>Saccharomycotina</taxon>
        <taxon>Saccharomycetes</taxon>
        <taxon>Phaffomycetales</taxon>
        <taxon>Wickerhamomycetaceae</taxon>
        <taxon>Wickerhamomyces</taxon>
    </lineage>
</organism>
<keyword evidence="7 10" id="KW-0862">Zinc</keyword>
<dbReference type="InterPro" id="IPR003126">
    <property type="entry name" value="Znf_UBR"/>
</dbReference>
<dbReference type="InterPro" id="IPR036390">
    <property type="entry name" value="WH_DNA-bd_sf"/>
</dbReference>
<dbReference type="InterPro" id="IPR055194">
    <property type="entry name" value="UBR1-like_WH"/>
</dbReference>
<evidence type="ECO:0000256" key="7">
    <source>
        <dbReference type="ARBA" id="ARBA00022833"/>
    </source>
</evidence>
<dbReference type="PANTHER" id="PTHR21497">
    <property type="entry name" value="UBIQUITIN LIGASE E3 ALPHA-RELATED"/>
    <property type="match status" value="1"/>
</dbReference>
<dbReference type="STRING" id="683960.A0A1E3NVX9"/>
<evidence type="ECO:0000256" key="3">
    <source>
        <dbReference type="ARBA" id="ARBA00022679"/>
    </source>
</evidence>
<dbReference type="GO" id="GO:0008270">
    <property type="term" value="F:zinc ion binding"/>
    <property type="evidence" value="ECO:0007669"/>
    <property type="project" value="UniProtKB-UniRule"/>
</dbReference>
<dbReference type="RefSeq" id="XP_019036481.1">
    <property type="nucleotide sequence ID" value="XM_019185242.1"/>
</dbReference>
<dbReference type="Pfam" id="PF02207">
    <property type="entry name" value="zf-UBR"/>
    <property type="match status" value="1"/>
</dbReference>
<dbReference type="GO" id="GO:0000151">
    <property type="term" value="C:ubiquitin ligase complex"/>
    <property type="evidence" value="ECO:0007669"/>
    <property type="project" value="TreeGrafter"/>
</dbReference>
<proteinExistence type="inferred from homology"/>
<dbReference type="CDD" id="cd19672">
    <property type="entry name" value="UBR-box_UBR1_like"/>
    <property type="match status" value="1"/>
</dbReference>
<dbReference type="PANTHER" id="PTHR21497:SF24">
    <property type="entry name" value="E3 UBIQUITIN-PROTEIN LIGASE UBR1"/>
    <property type="match status" value="1"/>
</dbReference>
<gene>
    <name evidence="12" type="ORF">WICANDRAFT_81490</name>
</gene>
<dbReference type="InterPro" id="IPR042065">
    <property type="entry name" value="E3_ELL-like"/>
</dbReference>
<keyword evidence="6 10" id="KW-0833">Ubl conjugation pathway</keyword>
<evidence type="ECO:0000256" key="10">
    <source>
        <dbReference type="RuleBase" id="RU366018"/>
    </source>
</evidence>
<keyword evidence="3 10" id="KW-0808">Transferase</keyword>
<comment type="catalytic activity">
    <reaction evidence="1 10">
        <text>S-ubiquitinyl-[E2 ubiquitin-conjugating enzyme]-L-cysteine + [acceptor protein]-L-lysine = [E2 ubiquitin-conjugating enzyme]-L-cysteine + N(6)-ubiquitinyl-[acceptor protein]-L-lysine.</text>
        <dbReference type="EC" id="2.3.2.27"/>
    </reaction>
</comment>
<dbReference type="InterPro" id="IPR039164">
    <property type="entry name" value="UBR1-like"/>
</dbReference>
<dbReference type="GO" id="GO:0071596">
    <property type="term" value="P:ubiquitin-dependent protein catabolic process via the N-end rule pathway"/>
    <property type="evidence" value="ECO:0007669"/>
    <property type="project" value="UniProtKB-UniRule"/>
</dbReference>
<evidence type="ECO:0000313" key="13">
    <source>
        <dbReference type="Proteomes" id="UP000094112"/>
    </source>
</evidence>
<dbReference type="SMART" id="SM00396">
    <property type="entry name" value="ZnF_UBR1"/>
    <property type="match status" value="1"/>
</dbReference>
<dbReference type="GO" id="GO:0016567">
    <property type="term" value="P:protein ubiquitination"/>
    <property type="evidence" value="ECO:0007669"/>
    <property type="project" value="UniProtKB-UniRule"/>
</dbReference>
<evidence type="ECO:0000256" key="9">
    <source>
        <dbReference type="PROSITE-ProRule" id="PRU00508"/>
    </source>
</evidence>
<dbReference type="Pfam" id="PF22960">
    <property type="entry name" value="WHD_UBR1"/>
    <property type="match status" value="1"/>
</dbReference>
<keyword evidence="4 10" id="KW-0479">Metal-binding</keyword>